<feature type="compositionally biased region" description="Polar residues" evidence="5">
    <location>
        <begin position="20"/>
        <end position="37"/>
    </location>
</feature>
<dbReference type="PANTHER" id="PTHR30146">
    <property type="entry name" value="LACI-RELATED TRANSCRIPTIONAL REPRESSOR"/>
    <property type="match status" value="1"/>
</dbReference>
<dbReference type="Pfam" id="PF00356">
    <property type="entry name" value="LacI"/>
    <property type="match status" value="1"/>
</dbReference>
<keyword evidence="1" id="KW-0678">Repressor</keyword>
<dbReference type="Gene3D" id="3.40.50.2300">
    <property type="match status" value="2"/>
</dbReference>
<feature type="region of interest" description="Disordered" evidence="5">
    <location>
        <begin position="1"/>
        <end position="43"/>
    </location>
</feature>
<dbReference type="Pfam" id="PF13377">
    <property type="entry name" value="Peripla_BP_3"/>
    <property type="match status" value="1"/>
</dbReference>
<dbReference type="InterPro" id="IPR046335">
    <property type="entry name" value="LacI/GalR-like_sensor"/>
</dbReference>
<dbReference type="SUPFAM" id="SSF47413">
    <property type="entry name" value="lambda repressor-like DNA-binding domains"/>
    <property type="match status" value="1"/>
</dbReference>
<organism evidence="7 8">
    <name type="scientific">Paractinoplanes rishiriensis</name>
    <dbReference type="NCBI Taxonomy" id="1050105"/>
    <lineage>
        <taxon>Bacteria</taxon>
        <taxon>Bacillati</taxon>
        <taxon>Actinomycetota</taxon>
        <taxon>Actinomycetes</taxon>
        <taxon>Micromonosporales</taxon>
        <taxon>Micromonosporaceae</taxon>
        <taxon>Paractinoplanes</taxon>
    </lineage>
</organism>
<evidence type="ECO:0000256" key="1">
    <source>
        <dbReference type="ARBA" id="ARBA00022491"/>
    </source>
</evidence>
<proteinExistence type="predicted"/>
<name>A0A919MW47_9ACTN</name>
<comment type="caution">
    <text evidence="7">The sequence shown here is derived from an EMBL/GenBank/DDBJ whole genome shotgun (WGS) entry which is preliminary data.</text>
</comment>
<reference evidence="7" key="1">
    <citation type="submission" date="2021-01" db="EMBL/GenBank/DDBJ databases">
        <title>Whole genome shotgun sequence of Actinoplanes rishiriensis NBRC 108556.</title>
        <authorList>
            <person name="Komaki H."/>
            <person name="Tamura T."/>
        </authorList>
    </citation>
    <scope>NUCLEOTIDE SEQUENCE</scope>
    <source>
        <strain evidence="7">NBRC 108556</strain>
    </source>
</reference>
<evidence type="ECO:0000259" key="6">
    <source>
        <dbReference type="PROSITE" id="PS50932"/>
    </source>
</evidence>
<dbReference type="AlphaFoldDB" id="A0A919MW47"/>
<keyword evidence="2" id="KW-0805">Transcription regulation</keyword>
<dbReference type="SUPFAM" id="SSF53822">
    <property type="entry name" value="Periplasmic binding protein-like I"/>
    <property type="match status" value="1"/>
</dbReference>
<dbReference type="Gene3D" id="1.10.260.40">
    <property type="entry name" value="lambda repressor-like DNA-binding domains"/>
    <property type="match status" value="1"/>
</dbReference>
<dbReference type="CDD" id="cd06278">
    <property type="entry name" value="PBP1_LacI-like"/>
    <property type="match status" value="1"/>
</dbReference>
<dbReference type="GO" id="GO:0000976">
    <property type="term" value="F:transcription cis-regulatory region binding"/>
    <property type="evidence" value="ECO:0007669"/>
    <property type="project" value="TreeGrafter"/>
</dbReference>
<evidence type="ECO:0000313" key="7">
    <source>
        <dbReference type="EMBL" id="GIE97478.1"/>
    </source>
</evidence>
<dbReference type="PANTHER" id="PTHR30146:SF148">
    <property type="entry name" value="HTH-TYPE TRANSCRIPTIONAL REPRESSOR PURR-RELATED"/>
    <property type="match status" value="1"/>
</dbReference>
<dbReference type="EMBL" id="BOMV01000057">
    <property type="protein sequence ID" value="GIE97478.1"/>
    <property type="molecule type" value="Genomic_DNA"/>
</dbReference>
<evidence type="ECO:0000256" key="5">
    <source>
        <dbReference type="SAM" id="MobiDB-lite"/>
    </source>
</evidence>
<accession>A0A919MW47</accession>
<dbReference type="PROSITE" id="PS50932">
    <property type="entry name" value="HTH_LACI_2"/>
    <property type="match status" value="1"/>
</dbReference>
<evidence type="ECO:0000313" key="8">
    <source>
        <dbReference type="Proteomes" id="UP000636960"/>
    </source>
</evidence>
<dbReference type="SMART" id="SM00354">
    <property type="entry name" value="HTH_LACI"/>
    <property type="match status" value="1"/>
</dbReference>
<dbReference type="CDD" id="cd01392">
    <property type="entry name" value="HTH_LacI"/>
    <property type="match status" value="1"/>
</dbReference>
<dbReference type="Proteomes" id="UP000636960">
    <property type="component" value="Unassembled WGS sequence"/>
</dbReference>
<dbReference type="InterPro" id="IPR000843">
    <property type="entry name" value="HTH_LacI"/>
</dbReference>
<evidence type="ECO:0000256" key="2">
    <source>
        <dbReference type="ARBA" id="ARBA00023015"/>
    </source>
</evidence>
<keyword evidence="3" id="KW-0238">DNA-binding</keyword>
<dbReference type="GO" id="GO:0003700">
    <property type="term" value="F:DNA-binding transcription factor activity"/>
    <property type="evidence" value="ECO:0007669"/>
    <property type="project" value="TreeGrafter"/>
</dbReference>
<evidence type="ECO:0000256" key="4">
    <source>
        <dbReference type="ARBA" id="ARBA00023163"/>
    </source>
</evidence>
<gene>
    <name evidence="7" type="ORF">Ari01nite_49430</name>
</gene>
<keyword evidence="8" id="KW-1185">Reference proteome</keyword>
<evidence type="ECO:0000256" key="3">
    <source>
        <dbReference type="ARBA" id="ARBA00023125"/>
    </source>
</evidence>
<feature type="domain" description="HTH lacI-type" evidence="6">
    <location>
        <begin position="20"/>
        <end position="66"/>
    </location>
</feature>
<sequence>MQSGGFMTEIERRRGPARGATSSTVAQAAGVAQSTVSRAFRGDPRVREDTRRLIFETAERLGYHPSWTPPAPAQARPRTRSIGVVASDLTNPFFPALLNPVHDELQLMGYRFVLFAERTDLPTGQEALLSLLNQAIDGVLVTTATLDSHLGAALAGRDLPIVLLNRYIDGMDVDRVTADNHHGGRTAVKHLLDLGHRRIGVVRGPANTSTSRDRHAGVTEGFAEAGVALDERLVREGPFSHQSGYQNARELLRLPDPPTALLCGNDVIAFGAIDAAKSLGLDVPGDVSVLGFDDVPMASWEVFQLTTVRQPLAEMARAAARLLVERIEHEGDIGAGRERLFATSLVQRSTTRRL</sequence>
<protein>
    <submittedName>
        <fullName evidence="7">LacI family transcriptional regulator</fullName>
    </submittedName>
</protein>
<keyword evidence="4" id="KW-0804">Transcription</keyword>
<dbReference type="InterPro" id="IPR028082">
    <property type="entry name" value="Peripla_BP_I"/>
</dbReference>
<dbReference type="InterPro" id="IPR010982">
    <property type="entry name" value="Lambda_DNA-bd_dom_sf"/>
</dbReference>